<evidence type="ECO:0000259" key="2">
    <source>
        <dbReference type="Pfam" id="PF14534"/>
    </source>
</evidence>
<dbReference type="SUPFAM" id="SSF54427">
    <property type="entry name" value="NTF2-like"/>
    <property type="match status" value="1"/>
</dbReference>
<gene>
    <name evidence="3" type="ORF">DFQ04_0073</name>
</gene>
<dbReference type="EMBL" id="SNYF01000005">
    <property type="protein sequence ID" value="TDQ18275.1"/>
    <property type="molecule type" value="Genomic_DNA"/>
</dbReference>
<name>A0A4R6T9P6_9BACT</name>
<dbReference type="AlphaFoldDB" id="A0A4R6T9P6"/>
<reference evidence="3 4" key="1">
    <citation type="submission" date="2019-03" db="EMBL/GenBank/DDBJ databases">
        <title>Genomic Encyclopedia of Type Strains, Phase III (KMG-III): the genomes of soil and plant-associated and newly described type strains.</title>
        <authorList>
            <person name="Whitman W."/>
        </authorList>
    </citation>
    <scope>NUCLEOTIDE SEQUENCE [LARGE SCALE GENOMIC DNA]</scope>
    <source>
        <strain evidence="3 4">CECT 8446</strain>
    </source>
</reference>
<dbReference type="Pfam" id="PF14534">
    <property type="entry name" value="DUF4440"/>
    <property type="match status" value="1"/>
</dbReference>
<evidence type="ECO:0000256" key="1">
    <source>
        <dbReference type="SAM" id="SignalP"/>
    </source>
</evidence>
<sequence>MKYFLITCFCLISQLAFSQSQMEVITAVEKLRVAMLAEDHVTLRTLTSKDLSYGHSSGQIETQEEFLKVFETKSQDYQVWDVSDLWVAFHGENLAMVRYNVHGEIANQTNVNKLDLGLLMVWIKEDGSWKLLARQAFRKPVS</sequence>
<dbReference type="InterPro" id="IPR032710">
    <property type="entry name" value="NTF2-like_dom_sf"/>
</dbReference>
<evidence type="ECO:0000313" key="3">
    <source>
        <dbReference type="EMBL" id="TDQ18275.1"/>
    </source>
</evidence>
<dbReference type="Gene3D" id="3.10.450.50">
    <property type="match status" value="1"/>
</dbReference>
<organism evidence="3 4">
    <name type="scientific">Algoriphagus boseongensis</name>
    <dbReference type="NCBI Taxonomy" id="1442587"/>
    <lineage>
        <taxon>Bacteria</taxon>
        <taxon>Pseudomonadati</taxon>
        <taxon>Bacteroidota</taxon>
        <taxon>Cytophagia</taxon>
        <taxon>Cytophagales</taxon>
        <taxon>Cyclobacteriaceae</taxon>
        <taxon>Algoriphagus</taxon>
    </lineage>
</organism>
<feature type="domain" description="DUF4440" evidence="2">
    <location>
        <begin position="26"/>
        <end position="131"/>
    </location>
</feature>
<proteinExistence type="predicted"/>
<feature type="signal peptide" evidence="1">
    <location>
        <begin position="1"/>
        <end position="18"/>
    </location>
</feature>
<feature type="chain" id="PRO_5020506106" evidence="1">
    <location>
        <begin position="19"/>
        <end position="142"/>
    </location>
</feature>
<dbReference type="Proteomes" id="UP000294535">
    <property type="component" value="Unassembled WGS sequence"/>
</dbReference>
<keyword evidence="4" id="KW-1185">Reference proteome</keyword>
<dbReference type="RefSeq" id="WP_133551560.1">
    <property type="nucleotide sequence ID" value="NZ_SNYF01000005.1"/>
</dbReference>
<dbReference type="InterPro" id="IPR027843">
    <property type="entry name" value="DUF4440"/>
</dbReference>
<accession>A0A4R6T9P6</accession>
<dbReference type="OrthoDB" id="5383110at2"/>
<keyword evidence="1" id="KW-0732">Signal</keyword>
<evidence type="ECO:0000313" key="4">
    <source>
        <dbReference type="Proteomes" id="UP000294535"/>
    </source>
</evidence>
<comment type="caution">
    <text evidence="3">The sequence shown here is derived from an EMBL/GenBank/DDBJ whole genome shotgun (WGS) entry which is preliminary data.</text>
</comment>
<protein>
    <submittedName>
        <fullName evidence="3">Uncharacterized protein DUF4440</fullName>
    </submittedName>
</protein>